<dbReference type="InterPro" id="IPR020355">
    <property type="entry name" value="Uncharacterised_YhcU"/>
</dbReference>
<dbReference type="EMBL" id="CP022983">
    <property type="protein sequence ID" value="ASV66383.1"/>
    <property type="molecule type" value="Genomic_DNA"/>
</dbReference>
<protein>
    <recommendedName>
        <fullName evidence="3">YhcU family protein</fullName>
    </recommendedName>
</protein>
<dbReference type="KEGG" id="bko:CKF48_02930"/>
<dbReference type="OrthoDB" id="2966549at2"/>
<evidence type="ECO:0000313" key="1">
    <source>
        <dbReference type="EMBL" id="ASV66383.1"/>
    </source>
</evidence>
<dbReference type="Proteomes" id="UP000215137">
    <property type="component" value="Chromosome"/>
</dbReference>
<reference evidence="1" key="1">
    <citation type="submission" date="2017-08" db="EMBL/GenBank/DDBJ databases">
        <title>Complete Genome Sequence of Bacillus kochii Oregon-R-modENCODE STRAIN BDGP4, isolated from Drosophila melanogaster gut.</title>
        <authorList>
            <person name="Wan K.H."/>
            <person name="Yu C."/>
            <person name="Park S."/>
            <person name="Hammonds A.S."/>
            <person name="Booth B.W."/>
            <person name="Celniker S.E."/>
        </authorList>
    </citation>
    <scope>NUCLEOTIDE SEQUENCE [LARGE SCALE GENOMIC DNA]</scope>
    <source>
        <strain evidence="1">BDGP4</strain>
    </source>
</reference>
<gene>
    <name evidence="1" type="ORF">CKF48_02930</name>
</gene>
<name>A0A248TDZ2_9BACI</name>
<dbReference type="RefSeq" id="WP_095369958.1">
    <property type="nucleotide sequence ID" value="NZ_CP022983.1"/>
</dbReference>
<dbReference type="Pfam" id="PF17326">
    <property type="entry name" value="DUF5365"/>
    <property type="match status" value="1"/>
</dbReference>
<accession>A0A248TDZ2</accession>
<dbReference type="AlphaFoldDB" id="A0A248TDZ2"/>
<evidence type="ECO:0000313" key="2">
    <source>
        <dbReference type="Proteomes" id="UP000215137"/>
    </source>
</evidence>
<evidence type="ECO:0008006" key="3">
    <source>
        <dbReference type="Google" id="ProtNLM"/>
    </source>
</evidence>
<sequence length="123" mass="14359">MKVVFAATTEQEEQIEALVDKMFHHVLPHYFSEKELQAFGDMNILKPTEKCMETLGDAYSVLASLQTLMHLLEDAGLKKEHCELFKRNTEILNRFDISFPFSFHHFLPEQTKEPINIDQAYLQ</sequence>
<organism evidence="1 2">
    <name type="scientific">Cytobacillus kochii</name>
    <dbReference type="NCBI Taxonomy" id="859143"/>
    <lineage>
        <taxon>Bacteria</taxon>
        <taxon>Bacillati</taxon>
        <taxon>Bacillota</taxon>
        <taxon>Bacilli</taxon>
        <taxon>Bacillales</taxon>
        <taxon>Bacillaceae</taxon>
        <taxon>Cytobacillus</taxon>
    </lineage>
</organism>
<proteinExistence type="predicted"/>
<keyword evidence="2" id="KW-1185">Reference proteome</keyword>